<keyword evidence="2" id="KW-1185">Reference proteome</keyword>
<dbReference type="OrthoDB" id="3940621at2759"/>
<dbReference type="Proteomes" id="UP000191342">
    <property type="component" value="Unassembled WGS sequence"/>
</dbReference>
<dbReference type="EMBL" id="MLQL01000013">
    <property type="protein sequence ID" value="OQE22117.1"/>
    <property type="molecule type" value="Genomic_DNA"/>
</dbReference>
<gene>
    <name evidence="1" type="ORF">PENFLA_c013G09699</name>
</gene>
<protein>
    <submittedName>
        <fullName evidence="1">Uncharacterized protein</fullName>
    </submittedName>
</protein>
<accession>A0A1V6T6Y2</accession>
<evidence type="ECO:0000313" key="2">
    <source>
        <dbReference type="Proteomes" id="UP000191342"/>
    </source>
</evidence>
<name>A0A1V6T6Y2_9EURO</name>
<organism evidence="1 2">
    <name type="scientific">Penicillium flavigenum</name>
    <dbReference type="NCBI Taxonomy" id="254877"/>
    <lineage>
        <taxon>Eukaryota</taxon>
        <taxon>Fungi</taxon>
        <taxon>Dikarya</taxon>
        <taxon>Ascomycota</taxon>
        <taxon>Pezizomycotina</taxon>
        <taxon>Eurotiomycetes</taxon>
        <taxon>Eurotiomycetidae</taxon>
        <taxon>Eurotiales</taxon>
        <taxon>Aspergillaceae</taxon>
        <taxon>Penicillium</taxon>
    </lineage>
</organism>
<reference evidence="2" key="1">
    <citation type="journal article" date="2017" name="Nat. Microbiol.">
        <title>Global analysis of biosynthetic gene clusters reveals vast potential of secondary metabolite production in Penicillium species.</title>
        <authorList>
            <person name="Nielsen J.C."/>
            <person name="Grijseels S."/>
            <person name="Prigent S."/>
            <person name="Ji B."/>
            <person name="Dainat J."/>
            <person name="Nielsen K.F."/>
            <person name="Frisvad J.C."/>
            <person name="Workman M."/>
            <person name="Nielsen J."/>
        </authorList>
    </citation>
    <scope>NUCLEOTIDE SEQUENCE [LARGE SCALE GENOMIC DNA]</scope>
    <source>
        <strain evidence="2">IBT 14082</strain>
    </source>
</reference>
<evidence type="ECO:0000313" key="1">
    <source>
        <dbReference type="EMBL" id="OQE22117.1"/>
    </source>
</evidence>
<proteinExistence type="predicted"/>
<comment type="caution">
    <text evidence="1">The sequence shown here is derived from an EMBL/GenBank/DDBJ whole genome shotgun (WGS) entry which is preliminary data.</text>
</comment>
<dbReference type="AlphaFoldDB" id="A0A1V6T6Y2"/>
<dbReference type="STRING" id="254877.A0A1V6T6Y2"/>
<sequence length="428" mass="50101">MQLLLSPFLGTFGMIPVEIRLIIWEYLFYAIRTQQVRYAFHRENPLSILSTSRDLYNEISSHLFSNSVQHVILNPEHNEQVWMAIQFKFRAREIEWALRNRADAERHFQNFPHSKTTMIVHINRPDPTDPGQLVLLWQKTDALADLLIPIARPNIKLATNGPWRSPNPPASWGPDRDLFYQMGGLQESIPFGSRYRPDYDVVMLPFLRLGLWVEDPTNVPAMSDEEFDTLRRCLFSLFEQKGIEHRLEKLLSMTKDTAAREIESALIETDLFLETRMDELPSITARFLRLERYKNWFEDGRSWESLYEAQLEKQLSTCPQVITDIDLLLDRLSTRYVVLILLHHAICSPRSNLYGGLGRFDDSTIYTTWDSEMWPERFPSGVPQLSDVQTCLLRFWRPGKDLFGKFLAYSKWLGRRGPRKLDGQLYTV</sequence>